<evidence type="ECO:0000313" key="2">
    <source>
        <dbReference type="Proteomes" id="UP001159363"/>
    </source>
</evidence>
<dbReference type="Proteomes" id="UP001159363">
    <property type="component" value="Chromosome 2"/>
</dbReference>
<accession>A0ABQ9I9X1</accession>
<dbReference type="EMBL" id="JARBHB010000002">
    <property type="protein sequence ID" value="KAJ8893460.1"/>
    <property type="molecule type" value="Genomic_DNA"/>
</dbReference>
<keyword evidence="2" id="KW-1185">Reference proteome</keyword>
<evidence type="ECO:0000313" key="1">
    <source>
        <dbReference type="EMBL" id="KAJ8893460.1"/>
    </source>
</evidence>
<reference evidence="1 2" key="1">
    <citation type="submission" date="2023-02" db="EMBL/GenBank/DDBJ databases">
        <title>LHISI_Scaffold_Assembly.</title>
        <authorList>
            <person name="Stuart O.P."/>
            <person name="Cleave R."/>
            <person name="Magrath M.J.L."/>
            <person name="Mikheyev A.S."/>
        </authorList>
    </citation>
    <scope>NUCLEOTIDE SEQUENCE [LARGE SCALE GENOMIC DNA]</scope>
    <source>
        <strain evidence="1">Daus_M_001</strain>
        <tissue evidence="1">Leg muscle</tissue>
    </source>
</reference>
<comment type="caution">
    <text evidence="1">The sequence shown here is derived from an EMBL/GenBank/DDBJ whole genome shotgun (WGS) entry which is preliminary data.</text>
</comment>
<name>A0ABQ9I9X1_9NEOP</name>
<sequence>MKLLSDGSHGLCPIFDDFTFQGSAISVGQDWRSPRTCSIGTIPIDLSLTQDECDSGNTHSPVAGLFKFMHQPHLVRLLQQEVPAGLRGDPEESALLRPAAVLRIRHDVLVGEPQEVVLLREQQQLDEASAAGAGHLGVLHLQQHRGVEGRACRPARGCCSGWSGGAQTPSLLFPFGSRNLERPALFRTEVPHLLWSGDHLGTRAWSFGIGQLGRNAGSLAFMQWEFRVFPTAVPLASHQGKSSSISGQIIPAFSHVGIVPDDAAGRRVFSGISRFPRLFIPALLHTHLNRPYQLSRPRCSEPPNRFTHSPTAVTAEIGFFFELPPEMPTLGARQHPT</sequence>
<gene>
    <name evidence="1" type="ORF">PR048_006058</name>
</gene>
<organism evidence="1 2">
    <name type="scientific">Dryococelus australis</name>
    <dbReference type="NCBI Taxonomy" id="614101"/>
    <lineage>
        <taxon>Eukaryota</taxon>
        <taxon>Metazoa</taxon>
        <taxon>Ecdysozoa</taxon>
        <taxon>Arthropoda</taxon>
        <taxon>Hexapoda</taxon>
        <taxon>Insecta</taxon>
        <taxon>Pterygota</taxon>
        <taxon>Neoptera</taxon>
        <taxon>Polyneoptera</taxon>
        <taxon>Phasmatodea</taxon>
        <taxon>Verophasmatodea</taxon>
        <taxon>Anareolatae</taxon>
        <taxon>Phasmatidae</taxon>
        <taxon>Eurycanthinae</taxon>
        <taxon>Dryococelus</taxon>
    </lineage>
</organism>
<proteinExistence type="predicted"/>
<protein>
    <submittedName>
        <fullName evidence="1">Uncharacterized protein</fullName>
    </submittedName>
</protein>